<dbReference type="SUPFAM" id="SSF47769">
    <property type="entry name" value="SAM/Pointed domain"/>
    <property type="match status" value="1"/>
</dbReference>
<dbReference type="InParanoid" id="D6WUY3"/>
<dbReference type="HOGENOM" id="CLU_172777_0_0_1"/>
<dbReference type="EMBL" id="KQ971357">
    <property type="protein sequence ID" value="EFA08348.1"/>
    <property type="molecule type" value="Genomic_DNA"/>
</dbReference>
<proteinExistence type="predicted"/>
<organism evidence="2 3">
    <name type="scientific">Tribolium castaneum</name>
    <name type="common">Red flour beetle</name>
    <dbReference type="NCBI Taxonomy" id="7070"/>
    <lineage>
        <taxon>Eukaryota</taxon>
        <taxon>Metazoa</taxon>
        <taxon>Ecdysozoa</taxon>
        <taxon>Arthropoda</taxon>
        <taxon>Hexapoda</taxon>
        <taxon>Insecta</taxon>
        <taxon>Pterygota</taxon>
        <taxon>Neoptera</taxon>
        <taxon>Endopterygota</taxon>
        <taxon>Coleoptera</taxon>
        <taxon>Polyphaga</taxon>
        <taxon>Cucujiformia</taxon>
        <taxon>Tenebrionidae</taxon>
        <taxon>Tenebrionidae incertae sedis</taxon>
        <taxon>Tribolium</taxon>
    </lineage>
</organism>
<gene>
    <name evidence="2" type="primary">AUGUSTUS-3.0.2_05991</name>
    <name evidence="2" type="ORF">TcasGA2_TC005991</name>
</gene>
<feature type="domain" description="SAM" evidence="1">
    <location>
        <begin position="28"/>
        <end position="94"/>
    </location>
</feature>
<dbReference type="STRING" id="7070.D6WUY3"/>
<dbReference type="PANTHER" id="PTHR20843">
    <property type="entry name" value="STERILE ALPHA MOTIF DOMAIN CONTAINING PROTEIN 10"/>
    <property type="match status" value="1"/>
</dbReference>
<dbReference type="PROSITE" id="PS50105">
    <property type="entry name" value="SAM_DOMAIN"/>
    <property type="match status" value="1"/>
</dbReference>
<reference evidence="2 3" key="1">
    <citation type="journal article" date="2008" name="Nature">
        <title>The genome of the model beetle and pest Tribolium castaneum.</title>
        <authorList>
            <consortium name="Tribolium Genome Sequencing Consortium"/>
            <person name="Richards S."/>
            <person name="Gibbs R.A."/>
            <person name="Weinstock G.M."/>
            <person name="Brown S.J."/>
            <person name="Denell R."/>
            <person name="Beeman R.W."/>
            <person name="Gibbs R."/>
            <person name="Beeman R.W."/>
            <person name="Brown S.J."/>
            <person name="Bucher G."/>
            <person name="Friedrich M."/>
            <person name="Grimmelikhuijzen C.J."/>
            <person name="Klingler M."/>
            <person name="Lorenzen M."/>
            <person name="Richards S."/>
            <person name="Roth S."/>
            <person name="Schroder R."/>
            <person name="Tautz D."/>
            <person name="Zdobnov E.M."/>
            <person name="Muzny D."/>
            <person name="Gibbs R.A."/>
            <person name="Weinstock G.M."/>
            <person name="Attaway T."/>
            <person name="Bell S."/>
            <person name="Buhay C.J."/>
            <person name="Chandrabose M.N."/>
            <person name="Chavez D."/>
            <person name="Clerk-Blankenburg K.P."/>
            <person name="Cree A."/>
            <person name="Dao M."/>
            <person name="Davis C."/>
            <person name="Chacko J."/>
            <person name="Dinh H."/>
            <person name="Dugan-Rocha S."/>
            <person name="Fowler G."/>
            <person name="Garner T.T."/>
            <person name="Garnes J."/>
            <person name="Gnirke A."/>
            <person name="Hawes A."/>
            <person name="Hernandez J."/>
            <person name="Hines S."/>
            <person name="Holder M."/>
            <person name="Hume J."/>
            <person name="Jhangiani S.N."/>
            <person name="Joshi V."/>
            <person name="Khan Z.M."/>
            <person name="Jackson L."/>
            <person name="Kovar C."/>
            <person name="Kowis A."/>
            <person name="Lee S."/>
            <person name="Lewis L.R."/>
            <person name="Margolis J."/>
            <person name="Morgan M."/>
            <person name="Nazareth L.V."/>
            <person name="Nguyen N."/>
            <person name="Okwuonu G."/>
            <person name="Parker D."/>
            <person name="Richards S."/>
            <person name="Ruiz S.J."/>
            <person name="Santibanez J."/>
            <person name="Savard J."/>
            <person name="Scherer S.E."/>
            <person name="Schneider B."/>
            <person name="Sodergren E."/>
            <person name="Tautz D."/>
            <person name="Vattahil S."/>
            <person name="Villasana D."/>
            <person name="White C.S."/>
            <person name="Wright R."/>
            <person name="Park Y."/>
            <person name="Beeman R.W."/>
            <person name="Lord J."/>
            <person name="Oppert B."/>
            <person name="Lorenzen M."/>
            <person name="Brown S."/>
            <person name="Wang L."/>
            <person name="Savard J."/>
            <person name="Tautz D."/>
            <person name="Richards S."/>
            <person name="Weinstock G."/>
            <person name="Gibbs R.A."/>
            <person name="Liu Y."/>
            <person name="Worley K."/>
            <person name="Weinstock G."/>
            <person name="Elsik C.G."/>
            <person name="Reese J.T."/>
            <person name="Elhaik E."/>
            <person name="Landan G."/>
            <person name="Graur D."/>
            <person name="Arensburger P."/>
            <person name="Atkinson P."/>
            <person name="Beeman R.W."/>
            <person name="Beidler J."/>
            <person name="Brown S.J."/>
            <person name="Demuth J.P."/>
            <person name="Drury D.W."/>
            <person name="Du Y.Z."/>
            <person name="Fujiwara H."/>
            <person name="Lorenzen M."/>
            <person name="Maselli V."/>
            <person name="Osanai M."/>
            <person name="Park Y."/>
            <person name="Robertson H.M."/>
            <person name="Tu Z."/>
            <person name="Wang J.J."/>
            <person name="Wang S."/>
            <person name="Richards S."/>
            <person name="Song H."/>
            <person name="Zhang L."/>
            <person name="Sodergren E."/>
            <person name="Werner D."/>
            <person name="Stanke M."/>
            <person name="Morgenstern B."/>
            <person name="Solovyev V."/>
            <person name="Kosarev P."/>
            <person name="Brown G."/>
            <person name="Chen H.C."/>
            <person name="Ermolaeva O."/>
            <person name="Hlavina W."/>
            <person name="Kapustin Y."/>
            <person name="Kiryutin B."/>
            <person name="Kitts P."/>
            <person name="Maglott D."/>
            <person name="Pruitt K."/>
            <person name="Sapojnikov V."/>
            <person name="Souvorov A."/>
            <person name="Mackey A.J."/>
            <person name="Waterhouse R.M."/>
            <person name="Wyder S."/>
            <person name="Zdobnov E.M."/>
            <person name="Zdobnov E.M."/>
            <person name="Wyder S."/>
            <person name="Kriventseva E.V."/>
            <person name="Kadowaki T."/>
            <person name="Bork P."/>
            <person name="Aranda M."/>
            <person name="Bao R."/>
            <person name="Beermann A."/>
            <person name="Berns N."/>
            <person name="Bolognesi R."/>
            <person name="Bonneton F."/>
            <person name="Bopp D."/>
            <person name="Brown S.J."/>
            <person name="Bucher G."/>
            <person name="Butts T."/>
            <person name="Chaumot A."/>
            <person name="Denell R.E."/>
            <person name="Ferrier D.E."/>
            <person name="Friedrich M."/>
            <person name="Gordon C.M."/>
            <person name="Jindra M."/>
            <person name="Klingler M."/>
            <person name="Lan Q."/>
            <person name="Lattorff H.M."/>
            <person name="Laudet V."/>
            <person name="von Levetsow C."/>
            <person name="Liu Z."/>
            <person name="Lutz R."/>
            <person name="Lynch J.A."/>
            <person name="da Fonseca R.N."/>
            <person name="Posnien N."/>
            <person name="Reuter R."/>
            <person name="Roth S."/>
            <person name="Savard J."/>
            <person name="Schinko J.B."/>
            <person name="Schmitt C."/>
            <person name="Schoppmeier M."/>
            <person name="Schroder R."/>
            <person name="Shippy T.D."/>
            <person name="Simonnet F."/>
            <person name="Marques-Souza H."/>
            <person name="Tautz D."/>
            <person name="Tomoyasu Y."/>
            <person name="Trauner J."/>
            <person name="Van der Zee M."/>
            <person name="Vervoort M."/>
            <person name="Wittkopp N."/>
            <person name="Wimmer E.A."/>
            <person name="Yang X."/>
            <person name="Jones A.K."/>
            <person name="Sattelle D.B."/>
            <person name="Ebert P.R."/>
            <person name="Nelson D."/>
            <person name="Scott J.G."/>
            <person name="Beeman R.W."/>
            <person name="Muthukrishnan S."/>
            <person name="Kramer K.J."/>
            <person name="Arakane Y."/>
            <person name="Beeman R.W."/>
            <person name="Zhu Q."/>
            <person name="Hogenkamp D."/>
            <person name="Dixit R."/>
            <person name="Oppert B."/>
            <person name="Jiang H."/>
            <person name="Zou Z."/>
            <person name="Marshall J."/>
            <person name="Elpidina E."/>
            <person name="Vinokurov K."/>
            <person name="Oppert C."/>
            <person name="Zou Z."/>
            <person name="Evans J."/>
            <person name="Lu Z."/>
            <person name="Zhao P."/>
            <person name="Sumathipala N."/>
            <person name="Altincicek B."/>
            <person name="Vilcinskas A."/>
            <person name="Williams M."/>
            <person name="Hultmark D."/>
            <person name="Hetru C."/>
            <person name="Jiang H."/>
            <person name="Grimmelikhuijzen C.J."/>
            <person name="Hauser F."/>
            <person name="Cazzamali G."/>
            <person name="Williamson M."/>
            <person name="Park Y."/>
            <person name="Li B."/>
            <person name="Tanaka Y."/>
            <person name="Predel R."/>
            <person name="Neupert S."/>
            <person name="Schachtner J."/>
            <person name="Verleyen P."/>
            <person name="Raible F."/>
            <person name="Bork P."/>
            <person name="Friedrich M."/>
            <person name="Walden K.K."/>
            <person name="Robertson H.M."/>
            <person name="Angeli S."/>
            <person name="Foret S."/>
            <person name="Bucher G."/>
            <person name="Schuetz S."/>
            <person name="Maleszka R."/>
            <person name="Wimmer E.A."/>
            <person name="Beeman R.W."/>
            <person name="Lorenzen M."/>
            <person name="Tomoyasu Y."/>
            <person name="Miller S.C."/>
            <person name="Grossmann D."/>
            <person name="Bucher G."/>
        </authorList>
    </citation>
    <scope>NUCLEOTIDE SEQUENCE [LARGE SCALE GENOMIC DNA]</scope>
    <source>
        <strain evidence="2 3">Georgia GA2</strain>
    </source>
</reference>
<dbReference type="Proteomes" id="UP000007266">
    <property type="component" value="Linkage group 8"/>
</dbReference>
<dbReference type="InterPro" id="IPR013761">
    <property type="entry name" value="SAM/pointed_sf"/>
</dbReference>
<dbReference type="InterPro" id="IPR039144">
    <property type="entry name" value="Aveugle-like_SAM_dom"/>
</dbReference>
<protein>
    <submittedName>
        <fullName evidence="2">Protein aveugle-like Protein</fullName>
    </submittedName>
</protein>
<accession>D6WUY3</accession>
<dbReference type="InterPro" id="IPR001660">
    <property type="entry name" value="SAM"/>
</dbReference>
<dbReference type="GO" id="GO:0007169">
    <property type="term" value="P:cell surface receptor protein tyrosine kinase signaling pathway"/>
    <property type="evidence" value="ECO:0000318"/>
    <property type="project" value="GO_Central"/>
</dbReference>
<dbReference type="eggNOG" id="ENOG502RXXU">
    <property type="taxonomic scope" value="Eukaryota"/>
</dbReference>
<evidence type="ECO:0000259" key="1">
    <source>
        <dbReference type="PROSITE" id="PS50105"/>
    </source>
</evidence>
<dbReference type="InterPro" id="IPR052268">
    <property type="entry name" value="SAM_domain-containing_protein"/>
</dbReference>
<dbReference type="PhylomeDB" id="D6WUY3"/>
<dbReference type="GO" id="GO:0009898">
    <property type="term" value="C:cytoplasmic side of plasma membrane"/>
    <property type="evidence" value="ECO:0000318"/>
    <property type="project" value="GO_Central"/>
</dbReference>
<sequence length="118" mass="14237">MVEETLNNINKPKLKAVNYNKPKSVYSWTVVDVQKWLRRHCTDYYALYVDKFIQNDVTGRTLLRINDNSLLRLGITDVDHREAIWREILKLRLKTDIMEIRDLQRRNTNNMFYEYSIA</sequence>
<dbReference type="SMART" id="SM00454">
    <property type="entry name" value="SAM"/>
    <property type="match status" value="1"/>
</dbReference>
<dbReference type="FunCoup" id="D6WUY3">
    <property type="interactions" value="158"/>
</dbReference>
<keyword evidence="3" id="KW-1185">Reference proteome</keyword>
<dbReference type="Pfam" id="PF07647">
    <property type="entry name" value="SAM_2"/>
    <property type="match status" value="1"/>
</dbReference>
<name>D6WUY3_TRICA</name>
<dbReference type="PANTHER" id="PTHR20843:SF0">
    <property type="entry name" value="PROTEIN AVEUGLE"/>
    <property type="match status" value="1"/>
</dbReference>
<dbReference type="Gene3D" id="1.10.150.50">
    <property type="entry name" value="Transcription Factor, Ets-1"/>
    <property type="match status" value="1"/>
</dbReference>
<evidence type="ECO:0000313" key="3">
    <source>
        <dbReference type="Proteomes" id="UP000007266"/>
    </source>
</evidence>
<dbReference type="OMA" id="IMKLHLK"/>
<dbReference type="AlphaFoldDB" id="D6WUY3"/>
<dbReference type="CDD" id="cd09510">
    <property type="entry name" value="SAM_aveugle-like"/>
    <property type="match status" value="1"/>
</dbReference>
<reference evidence="2 3" key="2">
    <citation type="journal article" date="2010" name="Nucleic Acids Res.">
        <title>BeetleBase in 2010: revisions to provide comprehensive genomic information for Tribolium castaneum.</title>
        <authorList>
            <person name="Kim H.S."/>
            <person name="Murphy T."/>
            <person name="Xia J."/>
            <person name="Caragea D."/>
            <person name="Park Y."/>
            <person name="Beeman R.W."/>
            <person name="Lorenzen M.D."/>
            <person name="Butcher S."/>
            <person name="Manak J.R."/>
            <person name="Brown S.J."/>
        </authorList>
    </citation>
    <scope>GENOME REANNOTATION</scope>
    <source>
        <strain evidence="2 3">Georgia GA2</strain>
    </source>
</reference>
<evidence type="ECO:0000313" key="2">
    <source>
        <dbReference type="EMBL" id="EFA08348.1"/>
    </source>
</evidence>